<dbReference type="GO" id="GO:0061630">
    <property type="term" value="F:ubiquitin protein ligase activity"/>
    <property type="evidence" value="ECO:0007669"/>
    <property type="project" value="UniProtKB-EC"/>
</dbReference>
<feature type="compositionally biased region" description="Basic and acidic residues" evidence="2">
    <location>
        <begin position="168"/>
        <end position="181"/>
    </location>
</feature>
<dbReference type="SUPFAM" id="SSF57850">
    <property type="entry name" value="RING/U-box"/>
    <property type="match status" value="1"/>
</dbReference>
<dbReference type="GO" id="GO:0008270">
    <property type="term" value="F:zinc ion binding"/>
    <property type="evidence" value="ECO:0007669"/>
    <property type="project" value="UniProtKB-KW"/>
</dbReference>
<dbReference type="GO" id="GO:0005737">
    <property type="term" value="C:cytoplasm"/>
    <property type="evidence" value="ECO:0007669"/>
    <property type="project" value="TreeGrafter"/>
</dbReference>
<protein>
    <recommendedName>
        <fullName evidence="3">RING-type domain-containing protein</fullName>
    </recommendedName>
</protein>
<evidence type="ECO:0000313" key="4">
    <source>
        <dbReference type="EMBL" id="PWN22496.1"/>
    </source>
</evidence>
<dbReference type="AlphaFoldDB" id="A0A316UB96"/>
<dbReference type="Pfam" id="PF13920">
    <property type="entry name" value="zf-C3HC4_3"/>
    <property type="match status" value="1"/>
</dbReference>
<accession>A0A316UB96</accession>
<dbReference type="STRING" id="1684307.A0A316UB96"/>
<keyword evidence="5" id="KW-1185">Reference proteome</keyword>
<dbReference type="PANTHER" id="PTHR22996">
    <property type="entry name" value="MAHOGUNIN"/>
    <property type="match status" value="1"/>
</dbReference>
<feature type="compositionally biased region" description="Low complexity" evidence="2">
    <location>
        <begin position="33"/>
        <end position="45"/>
    </location>
</feature>
<feature type="region of interest" description="Disordered" evidence="2">
    <location>
        <begin position="816"/>
        <end position="838"/>
    </location>
</feature>
<feature type="region of interest" description="Disordered" evidence="2">
    <location>
        <begin position="1"/>
        <end position="98"/>
    </location>
</feature>
<organism evidence="4 5">
    <name type="scientific">Pseudomicrostroma glucosiphilum</name>
    <dbReference type="NCBI Taxonomy" id="1684307"/>
    <lineage>
        <taxon>Eukaryota</taxon>
        <taxon>Fungi</taxon>
        <taxon>Dikarya</taxon>
        <taxon>Basidiomycota</taxon>
        <taxon>Ustilaginomycotina</taxon>
        <taxon>Exobasidiomycetes</taxon>
        <taxon>Microstromatales</taxon>
        <taxon>Microstromatales incertae sedis</taxon>
        <taxon>Pseudomicrostroma</taxon>
    </lineage>
</organism>
<dbReference type="Gene3D" id="3.30.40.10">
    <property type="entry name" value="Zinc/RING finger domain, C3HC4 (zinc finger)"/>
    <property type="match status" value="1"/>
</dbReference>
<dbReference type="PANTHER" id="PTHR22996:SF0">
    <property type="entry name" value="RE60872P-RELATED"/>
    <property type="match status" value="1"/>
</dbReference>
<evidence type="ECO:0000256" key="2">
    <source>
        <dbReference type="SAM" id="MobiDB-lite"/>
    </source>
</evidence>
<dbReference type="GO" id="GO:0016567">
    <property type="term" value="P:protein ubiquitination"/>
    <property type="evidence" value="ECO:0007669"/>
    <property type="project" value="TreeGrafter"/>
</dbReference>
<dbReference type="InterPro" id="IPR001841">
    <property type="entry name" value="Znf_RING"/>
</dbReference>
<evidence type="ECO:0000256" key="1">
    <source>
        <dbReference type="PROSITE-ProRule" id="PRU00175"/>
    </source>
</evidence>
<dbReference type="GeneID" id="37011054"/>
<feature type="compositionally biased region" description="Low complexity" evidence="2">
    <location>
        <begin position="571"/>
        <end position="589"/>
    </location>
</feature>
<gene>
    <name evidence="4" type="ORF">BCV69DRAFT_145479</name>
</gene>
<proteinExistence type="predicted"/>
<keyword evidence="1" id="KW-0479">Metal-binding</keyword>
<reference evidence="4 5" key="1">
    <citation type="journal article" date="2018" name="Mol. Biol. Evol.">
        <title>Broad Genomic Sampling Reveals a Smut Pathogenic Ancestry of the Fungal Clade Ustilaginomycotina.</title>
        <authorList>
            <person name="Kijpornyongpan T."/>
            <person name="Mondo S.J."/>
            <person name="Barry K."/>
            <person name="Sandor L."/>
            <person name="Lee J."/>
            <person name="Lipzen A."/>
            <person name="Pangilinan J."/>
            <person name="LaButti K."/>
            <person name="Hainaut M."/>
            <person name="Henrissat B."/>
            <person name="Grigoriev I.V."/>
            <person name="Spatafora J.W."/>
            <person name="Aime M.C."/>
        </authorList>
    </citation>
    <scope>NUCLEOTIDE SEQUENCE [LARGE SCALE GENOMIC DNA]</scope>
    <source>
        <strain evidence="4 5">MCA 4718</strain>
    </source>
</reference>
<feature type="compositionally biased region" description="Low complexity" evidence="2">
    <location>
        <begin position="188"/>
        <end position="231"/>
    </location>
</feature>
<sequence length="838" mass="87225">MSLRMLHLDALRDNGSRNRQTDVEMQAPTQRYPSSPLGGPSSGAGAHDGALFRTGNASAVGPAPPLDVPATDAAAPAPTAGGETATPTANARRGRFTRGAIQSRISAMRERGTTRDREREDNFTRAFNRLQLAQHMQDLGLTSPAAPPTPITPLRGGGATSTSALIAGRKDARAKKEREEASTLVGPSLSNYFGSGSSSSGTVGGSSSAPNGASNSTAAPANGEASSAAGPPETPGFGSRGMARLGSRGRARGASLSGLSALGQYGEASDSQASFGDLQQGPLSTHLEAPPTQLDAMTEAVAMAEGIDIEVLKQWIEKSLDNLGAVQIDGTGEEAVEKALSTPSHCTTLQSYVNLKRNTIRLMTSSSEPSGVASTAVGYGTSMSVAVESSSGGLVSHPLEQAGKDGDEAFSSARSMPIIQESGLRPARSLSNMPDYDSSALGSSSMLGPATHQLHFEYDCSAPAASIQIFLRASRKHGSWQAWSQKQAEAGYDKGTNYEDPASMSLYQQRGPAPHVLGWPVHSSMVKSGFAQPVKASLSLKLSLYAPPSAATGEGNNNGVAAPAVAASSSAAKGEPAPSSSAPPAQAQSLDTATAVPEEETKEQKIAREKAERETLKLSIVIEGLNESGRPYAQPNLQTTYMRLISLPLRSSAPGSEGATQQEVKRTWTAQVEGQEAEIGPHRFQLQELYGLSSRPPPVIPVQTAEGADGDPAVAGDGGAADLPAATGGDETFALDMDALADGSTGSECLICLSAPTNTLLLPCTHGLCLDCSVQLKDSVKAQRDAERKRGKVPKKKYNCPMCRRGFTSMLHLRVAGDEEEEEGEGEKKTVESLEEMS</sequence>
<dbReference type="InterPro" id="IPR013083">
    <property type="entry name" value="Znf_RING/FYVE/PHD"/>
</dbReference>
<feature type="compositionally biased region" description="Low complexity" evidence="2">
    <location>
        <begin position="68"/>
        <end position="91"/>
    </location>
</feature>
<dbReference type="OrthoDB" id="1711136at2759"/>
<dbReference type="PROSITE" id="PS50089">
    <property type="entry name" value="ZF_RING_2"/>
    <property type="match status" value="1"/>
</dbReference>
<dbReference type="EMBL" id="KZ819323">
    <property type="protein sequence ID" value="PWN22496.1"/>
    <property type="molecule type" value="Genomic_DNA"/>
</dbReference>
<name>A0A316UB96_9BASI</name>
<dbReference type="RefSeq" id="XP_025349656.1">
    <property type="nucleotide sequence ID" value="XM_025489320.1"/>
</dbReference>
<dbReference type="Proteomes" id="UP000245942">
    <property type="component" value="Unassembled WGS sequence"/>
</dbReference>
<feature type="domain" description="RING-type" evidence="3">
    <location>
        <begin position="749"/>
        <end position="804"/>
    </location>
</feature>
<dbReference type="SMART" id="SM00184">
    <property type="entry name" value="RING"/>
    <property type="match status" value="1"/>
</dbReference>
<feature type="region of interest" description="Disordered" evidence="2">
    <location>
        <begin position="571"/>
        <end position="610"/>
    </location>
</feature>
<evidence type="ECO:0000259" key="3">
    <source>
        <dbReference type="PROSITE" id="PS50089"/>
    </source>
</evidence>
<dbReference type="InterPro" id="IPR045194">
    <property type="entry name" value="MGRN1/RNF157-like"/>
</dbReference>
<feature type="compositionally biased region" description="Low complexity" evidence="2">
    <location>
        <begin position="240"/>
        <end position="249"/>
    </location>
</feature>
<feature type="compositionally biased region" description="Basic and acidic residues" evidence="2">
    <location>
        <begin position="1"/>
        <end position="22"/>
    </location>
</feature>
<evidence type="ECO:0000313" key="5">
    <source>
        <dbReference type="Proteomes" id="UP000245942"/>
    </source>
</evidence>
<keyword evidence="1" id="KW-0862">Zinc</keyword>
<feature type="region of interest" description="Disordered" evidence="2">
    <location>
        <begin position="140"/>
        <end position="249"/>
    </location>
</feature>
<keyword evidence="1" id="KW-0863">Zinc-finger</keyword>